<dbReference type="RefSeq" id="WP_057889520.1">
    <property type="nucleotide sequence ID" value="NZ_AZFE01000030.1"/>
</dbReference>
<dbReference type="SMART" id="SM00471">
    <property type="entry name" value="HDc"/>
    <property type="match status" value="1"/>
</dbReference>
<evidence type="ECO:0000313" key="8">
    <source>
        <dbReference type="EMBL" id="KRL55957.1"/>
    </source>
</evidence>
<keyword evidence="5" id="KW-0408">Iron</keyword>
<dbReference type="PROSITE" id="PS51831">
    <property type="entry name" value="HD"/>
    <property type="match status" value="1"/>
</dbReference>
<gene>
    <name evidence="8" type="ORF">FC70_GL000542</name>
</gene>
<dbReference type="EMBL" id="AZFE01000030">
    <property type="protein sequence ID" value="KRL55957.1"/>
    <property type="molecule type" value="Genomic_DNA"/>
</dbReference>
<dbReference type="EC" id="3.6.1.41" evidence="1"/>
<reference evidence="8 9" key="1">
    <citation type="journal article" date="2015" name="Genome Announc.">
        <title>Expanding the biotechnology potential of lactobacilli through comparative genomics of 213 strains and associated genera.</title>
        <authorList>
            <person name="Sun Z."/>
            <person name="Harris H.M."/>
            <person name="McCann A."/>
            <person name="Guo C."/>
            <person name="Argimon S."/>
            <person name="Zhang W."/>
            <person name="Yang X."/>
            <person name="Jeffery I.B."/>
            <person name="Cooney J.C."/>
            <person name="Kagawa T.F."/>
            <person name="Liu W."/>
            <person name="Song Y."/>
            <person name="Salvetti E."/>
            <person name="Wrobel A."/>
            <person name="Rasinkangas P."/>
            <person name="Parkhill J."/>
            <person name="Rea M.C."/>
            <person name="O'Sullivan O."/>
            <person name="Ritari J."/>
            <person name="Douillard F.P."/>
            <person name="Paul Ross R."/>
            <person name="Yang R."/>
            <person name="Briner A.E."/>
            <person name="Felis G.E."/>
            <person name="de Vos W.M."/>
            <person name="Barrangou R."/>
            <person name="Klaenhammer T.R."/>
            <person name="Caufield P.W."/>
            <person name="Cui Y."/>
            <person name="Zhang H."/>
            <person name="O'Toole P.W."/>
        </authorList>
    </citation>
    <scope>NUCLEOTIDE SEQUENCE [LARGE SCALE GENOMIC DNA]</scope>
    <source>
        <strain evidence="8 9">DSM 15707</strain>
    </source>
</reference>
<dbReference type="NCBIfam" id="TIGR00488">
    <property type="entry name" value="bis(5'-nucleosyl)-tetraphosphatase (symmetrical) YqeK"/>
    <property type="match status" value="1"/>
</dbReference>
<evidence type="ECO:0000313" key="9">
    <source>
        <dbReference type="Proteomes" id="UP000051697"/>
    </source>
</evidence>
<protein>
    <recommendedName>
        <fullName evidence="1">bis(5'-nucleosyl)-tetraphosphatase (symmetrical)</fullName>
        <ecNumber evidence="1">3.6.1.41</ecNumber>
    </recommendedName>
</protein>
<dbReference type="PANTHER" id="PTHR35795">
    <property type="entry name" value="SLR1885 PROTEIN"/>
    <property type="match status" value="1"/>
</dbReference>
<dbReference type="InterPro" id="IPR051094">
    <property type="entry name" value="Diverse_Catalytic_Enzymes"/>
</dbReference>
<dbReference type="Proteomes" id="UP000051697">
    <property type="component" value="Unassembled WGS sequence"/>
</dbReference>
<dbReference type="KEGG" id="lol:LACOL_0753"/>
<dbReference type="STRING" id="1423778.FC70_GL000542"/>
<comment type="caution">
    <text evidence="8">The sequence shown here is derived from an EMBL/GenBank/DDBJ whole genome shotgun (WGS) entry which is preliminary data.</text>
</comment>
<evidence type="ECO:0000259" key="7">
    <source>
        <dbReference type="PROSITE" id="PS51831"/>
    </source>
</evidence>
<dbReference type="AlphaFoldDB" id="A0A0R1RPM7"/>
<accession>A0A0R1RPM7</accession>
<dbReference type="Gene3D" id="1.10.3210.10">
    <property type="entry name" value="Hypothetical protein af1432"/>
    <property type="match status" value="1"/>
</dbReference>
<evidence type="ECO:0000256" key="3">
    <source>
        <dbReference type="ARBA" id="ARBA00022741"/>
    </source>
</evidence>
<evidence type="ECO:0000256" key="1">
    <source>
        <dbReference type="ARBA" id="ARBA00012506"/>
    </source>
</evidence>
<dbReference type="CDD" id="cd00077">
    <property type="entry name" value="HDc"/>
    <property type="match status" value="1"/>
</dbReference>
<dbReference type="SUPFAM" id="SSF109604">
    <property type="entry name" value="HD-domain/PDEase-like"/>
    <property type="match status" value="1"/>
</dbReference>
<evidence type="ECO:0000256" key="4">
    <source>
        <dbReference type="ARBA" id="ARBA00022801"/>
    </source>
</evidence>
<dbReference type="PATRIC" id="fig|1423778.4.peg.569"/>
<dbReference type="InterPro" id="IPR006674">
    <property type="entry name" value="HD_domain"/>
</dbReference>
<keyword evidence="4" id="KW-0378">Hydrolase</keyword>
<evidence type="ECO:0000256" key="5">
    <source>
        <dbReference type="ARBA" id="ARBA00023004"/>
    </source>
</evidence>
<keyword evidence="3" id="KW-0547">Nucleotide-binding</keyword>
<dbReference type="Pfam" id="PF01966">
    <property type="entry name" value="HD"/>
    <property type="match status" value="1"/>
</dbReference>
<evidence type="ECO:0000256" key="2">
    <source>
        <dbReference type="ARBA" id="ARBA00022723"/>
    </source>
</evidence>
<organism evidence="8 9">
    <name type="scientific">Paucilactobacillus oligofermentans DSM 15707 = LMG 22743</name>
    <dbReference type="NCBI Taxonomy" id="1423778"/>
    <lineage>
        <taxon>Bacteria</taxon>
        <taxon>Bacillati</taxon>
        <taxon>Bacillota</taxon>
        <taxon>Bacilli</taxon>
        <taxon>Lactobacillales</taxon>
        <taxon>Lactobacillaceae</taxon>
        <taxon>Paucilactobacillus</taxon>
    </lineage>
</organism>
<name>A0A0R1RPM7_9LACO</name>
<dbReference type="PANTHER" id="PTHR35795:SF1">
    <property type="entry name" value="BIS(5'-NUCLEOSYL)-TETRAPHOSPHATASE, SYMMETRICAL"/>
    <property type="match status" value="1"/>
</dbReference>
<dbReference type="GO" id="GO:0000166">
    <property type="term" value="F:nucleotide binding"/>
    <property type="evidence" value="ECO:0007669"/>
    <property type="project" value="UniProtKB-KW"/>
</dbReference>
<proteinExistence type="predicted"/>
<keyword evidence="9" id="KW-1185">Reference proteome</keyword>
<comment type="catalytic activity">
    <reaction evidence="6">
        <text>P(1),P(4)-bis(5'-adenosyl) tetraphosphate + H2O = 2 ADP + 2 H(+)</text>
        <dbReference type="Rhea" id="RHEA:24252"/>
        <dbReference type="ChEBI" id="CHEBI:15377"/>
        <dbReference type="ChEBI" id="CHEBI:15378"/>
        <dbReference type="ChEBI" id="CHEBI:58141"/>
        <dbReference type="ChEBI" id="CHEBI:456216"/>
        <dbReference type="EC" id="3.6.1.41"/>
    </reaction>
</comment>
<dbReference type="NCBIfam" id="TIGR00277">
    <property type="entry name" value="HDIG"/>
    <property type="match status" value="1"/>
</dbReference>
<dbReference type="InterPro" id="IPR005249">
    <property type="entry name" value="YqeK"/>
</dbReference>
<dbReference type="GO" id="GO:0046872">
    <property type="term" value="F:metal ion binding"/>
    <property type="evidence" value="ECO:0007669"/>
    <property type="project" value="UniProtKB-KW"/>
</dbReference>
<feature type="domain" description="HD" evidence="7">
    <location>
        <begin position="31"/>
        <end position="145"/>
    </location>
</feature>
<dbReference type="GO" id="GO:0008803">
    <property type="term" value="F:bis(5'-nucleosyl)-tetraphosphatase (symmetrical) activity"/>
    <property type="evidence" value="ECO:0007669"/>
    <property type="project" value="UniProtKB-EC"/>
</dbReference>
<dbReference type="InterPro" id="IPR003607">
    <property type="entry name" value="HD/PDEase_dom"/>
</dbReference>
<sequence length="198" mass="22960">MNNSLIYEQKIIKYSRKELIELVKKAVSTSRFEHILRVEAMALRLAKSYQVNLEKASIAALVHDYAKERIDQDFIDEIMSKKLDPKLLNANNAIWHGVVGAELIKDELEVWDEDILNAVRHHTTGSPEMSMLEQIIFMADYIEEGRNFNGVDEARQLTFNNLQDGVRFQIKQTIQYLIERSKNIYPSAIDTYNAWVAK</sequence>
<evidence type="ECO:0000256" key="6">
    <source>
        <dbReference type="ARBA" id="ARBA00049417"/>
    </source>
</evidence>
<keyword evidence="2" id="KW-0479">Metal-binding</keyword>
<dbReference type="OrthoDB" id="9782134at2"/>
<dbReference type="InterPro" id="IPR006675">
    <property type="entry name" value="HDIG_dom"/>
</dbReference>